<evidence type="ECO:0000313" key="4">
    <source>
        <dbReference type="Proteomes" id="UP000000450"/>
    </source>
</evidence>
<sequence length="387" mass="42015">MSQHTPSHASRSALIDCTKGLACAAIVWHHLAFYGPMSDVARQAVPGLIDWLYEYARMAVQVFLVLGGFLAAASLAPQGQARFTDPAQRIARRFVRLVVPYAVALVIAIVVQAAVQPWFDHASVSDVPDLDQLLAHALLLQSVLDEESLSAGVWYVAIDFQLFALTTLVLAGVSRAAVALRARGMSRYWPWALSGAQVLVATGVAASLLYFNRDANWDVWAVYFFGAYGLGMLAYWAVQSPRALGAWSWALLIAALVVAALALEWRPRIALAGVTALLLVVAMRSPAMQRWQGWAPLSRLGQISYSVFLVHFAVCVLVNAVESYFWPQSVAAAMAGMGIAFVLSIAAGHLLYERVERHVPTWQSALRWQAGLVGTGLLTTALMAGLR</sequence>
<gene>
    <name evidence="3" type="ordered locus">Dtpsy_2295</name>
</gene>
<dbReference type="PANTHER" id="PTHR23028:SF53">
    <property type="entry name" value="ACYL_TRANSF_3 DOMAIN-CONTAINING PROTEIN"/>
    <property type="match status" value="1"/>
</dbReference>
<organism evidence="3 4">
    <name type="scientific">Acidovorax ebreus (strain TPSY)</name>
    <name type="common">Diaphorobacter sp. (strain TPSY)</name>
    <dbReference type="NCBI Taxonomy" id="535289"/>
    <lineage>
        <taxon>Bacteria</taxon>
        <taxon>Pseudomonadati</taxon>
        <taxon>Pseudomonadota</taxon>
        <taxon>Betaproteobacteria</taxon>
        <taxon>Burkholderiales</taxon>
        <taxon>Comamonadaceae</taxon>
        <taxon>Diaphorobacter</taxon>
    </lineage>
</organism>
<feature type="domain" description="Acyltransferase 3" evidence="2">
    <location>
        <begin position="15"/>
        <end position="346"/>
    </location>
</feature>
<keyword evidence="4" id="KW-1185">Reference proteome</keyword>
<feature type="transmembrane region" description="Helical" evidence="1">
    <location>
        <begin position="153"/>
        <end position="176"/>
    </location>
</feature>
<dbReference type="RefSeq" id="WP_015913711.1">
    <property type="nucleotide sequence ID" value="NC_011992.1"/>
</dbReference>
<feature type="transmembrane region" description="Helical" evidence="1">
    <location>
        <begin position="269"/>
        <end position="287"/>
    </location>
</feature>
<feature type="transmembrane region" description="Helical" evidence="1">
    <location>
        <begin position="244"/>
        <end position="263"/>
    </location>
</feature>
<keyword evidence="1" id="KW-0472">Membrane</keyword>
<feature type="transmembrane region" description="Helical" evidence="1">
    <location>
        <begin position="364"/>
        <end position="386"/>
    </location>
</feature>
<dbReference type="AlphaFoldDB" id="A0A9J9UBQ1"/>
<dbReference type="Proteomes" id="UP000000450">
    <property type="component" value="Chromosome"/>
</dbReference>
<dbReference type="Pfam" id="PF01757">
    <property type="entry name" value="Acyl_transf_3"/>
    <property type="match status" value="1"/>
</dbReference>
<name>A0A9J9UBQ1_ACIET</name>
<accession>A0A9J9UBQ1</accession>
<evidence type="ECO:0000256" key="1">
    <source>
        <dbReference type="SAM" id="Phobius"/>
    </source>
</evidence>
<feature type="transmembrane region" description="Helical" evidence="1">
    <location>
        <begin position="97"/>
        <end position="119"/>
    </location>
</feature>
<dbReference type="GO" id="GO:0016020">
    <property type="term" value="C:membrane"/>
    <property type="evidence" value="ECO:0007669"/>
    <property type="project" value="TreeGrafter"/>
</dbReference>
<keyword evidence="3" id="KW-0808">Transferase</keyword>
<feature type="transmembrane region" description="Helical" evidence="1">
    <location>
        <begin position="55"/>
        <end position="76"/>
    </location>
</feature>
<evidence type="ECO:0000259" key="2">
    <source>
        <dbReference type="Pfam" id="PF01757"/>
    </source>
</evidence>
<dbReference type="EMBL" id="CP001392">
    <property type="protein sequence ID" value="ACM33733.1"/>
    <property type="molecule type" value="Genomic_DNA"/>
</dbReference>
<keyword evidence="1" id="KW-1133">Transmembrane helix</keyword>
<feature type="transmembrane region" description="Helical" evidence="1">
    <location>
        <begin position="332"/>
        <end position="352"/>
    </location>
</feature>
<dbReference type="GO" id="GO:0016747">
    <property type="term" value="F:acyltransferase activity, transferring groups other than amino-acyl groups"/>
    <property type="evidence" value="ECO:0007669"/>
    <property type="project" value="InterPro"/>
</dbReference>
<dbReference type="PANTHER" id="PTHR23028">
    <property type="entry name" value="ACETYLTRANSFERASE"/>
    <property type="match status" value="1"/>
</dbReference>
<proteinExistence type="predicted"/>
<feature type="transmembrane region" description="Helical" evidence="1">
    <location>
        <begin position="12"/>
        <end position="35"/>
    </location>
</feature>
<feature type="transmembrane region" description="Helical" evidence="1">
    <location>
        <begin position="188"/>
        <end position="211"/>
    </location>
</feature>
<evidence type="ECO:0000313" key="3">
    <source>
        <dbReference type="EMBL" id="ACM33733.1"/>
    </source>
</evidence>
<keyword evidence="3" id="KW-0012">Acyltransferase</keyword>
<protein>
    <submittedName>
        <fullName evidence="3">Acyltransferase 3</fullName>
    </submittedName>
</protein>
<feature type="transmembrane region" description="Helical" evidence="1">
    <location>
        <begin position="307"/>
        <end position="326"/>
    </location>
</feature>
<reference evidence="3 4" key="1">
    <citation type="journal article" date="2010" name="J. Bacteriol.">
        <title>Completed genome sequence of the anaerobic iron-oxidizing bacterium Acidovorax ebreus strain TPSY.</title>
        <authorList>
            <person name="Byrne-Bailey K.G."/>
            <person name="Weber K.A."/>
            <person name="Chair A.H."/>
            <person name="Bose S."/>
            <person name="Knox T."/>
            <person name="Spanbauer T.L."/>
            <person name="Chertkov O."/>
            <person name="Coates J.D."/>
        </authorList>
    </citation>
    <scope>NUCLEOTIDE SEQUENCE [LARGE SCALE GENOMIC DNA]</scope>
    <source>
        <strain evidence="3 4">TPSY</strain>
    </source>
</reference>
<keyword evidence="1" id="KW-0812">Transmembrane</keyword>
<dbReference type="KEGG" id="dia:Dtpsy_2295"/>
<dbReference type="InterPro" id="IPR050879">
    <property type="entry name" value="Acyltransferase_3"/>
</dbReference>
<dbReference type="GO" id="GO:0000271">
    <property type="term" value="P:polysaccharide biosynthetic process"/>
    <property type="evidence" value="ECO:0007669"/>
    <property type="project" value="TreeGrafter"/>
</dbReference>
<dbReference type="InterPro" id="IPR002656">
    <property type="entry name" value="Acyl_transf_3_dom"/>
</dbReference>
<feature type="transmembrane region" description="Helical" evidence="1">
    <location>
        <begin position="217"/>
        <end position="237"/>
    </location>
</feature>